<feature type="domain" description="G" evidence="2">
    <location>
        <begin position="246"/>
        <end position="344"/>
    </location>
</feature>
<evidence type="ECO:0000256" key="1">
    <source>
        <dbReference type="SAM" id="MobiDB-lite"/>
    </source>
</evidence>
<evidence type="ECO:0000259" key="3">
    <source>
        <dbReference type="Pfam" id="PF10396"/>
    </source>
</evidence>
<dbReference type="CDD" id="cd14858">
    <property type="entry name" value="TrmE_N"/>
    <property type="match status" value="1"/>
</dbReference>
<dbReference type="InterPro" id="IPR018948">
    <property type="entry name" value="GTP-bd_TrmE_N"/>
</dbReference>
<dbReference type="PANTHER" id="PTHR42714:SF2">
    <property type="entry name" value="TRNA MODIFICATION GTPASE GTPBP3, MITOCHONDRIAL"/>
    <property type="match status" value="1"/>
</dbReference>
<evidence type="ECO:0000259" key="2">
    <source>
        <dbReference type="Pfam" id="PF01926"/>
    </source>
</evidence>
<gene>
    <name evidence="4" type="ORF">BROFUL_00865</name>
</gene>
<dbReference type="InterPro" id="IPR027368">
    <property type="entry name" value="MnmE_dom2"/>
</dbReference>
<feature type="domain" description="GTP-binding protein TrmE N-terminal" evidence="3">
    <location>
        <begin position="15"/>
        <end position="122"/>
    </location>
</feature>
<dbReference type="NCBIfam" id="TIGR00231">
    <property type="entry name" value="small_GTP"/>
    <property type="match status" value="1"/>
</dbReference>
<dbReference type="PANTHER" id="PTHR42714">
    <property type="entry name" value="TRNA MODIFICATION GTPASE GTPBP3"/>
    <property type="match status" value="1"/>
</dbReference>
<dbReference type="CDD" id="cd04164">
    <property type="entry name" value="trmE"/>
    <property type="match status" value="1"/>
</dbReference>
<reference evidence="4 5" key="1">
    <citation type="journal article" date="2013" name="BMC Microbiol.">
        <title>Identification of the type II cytochrome c maturation pathway in anammox bacteria by comparative genomics.</title>
        <authorList>
            <person name="Ferousi C."/>
            <person name="Speth D.R."/>
            <person name="Reimann J."/>
            <person name="Op den Camp H.J."/>
            <person name="Allen J.W."/>
            <person name="Keltjens J.T."/>
            <person name="Jetten M.S."/>
        </authorList>
    </citation>
    <scope>NUCLEOTIDE SEQUENCE [LARGE SCALE GENOMIC DNA]</scope>
    <source>
        <strain evidence="4">RU1</strain>
    </source>
</reference>
<accession>A0A0M2V112</accession>
<evidence type="ECO:0000313" key="5">
    <source>
        <dbReference type="Proteomes" id="UP000034954"/>
    </source>
</evidence>
<dbReference type="Pfam" id="PF01926">
    <property type="entry name" value="MMR_HSR1"/>
    <property type="match status" value="1"/>
</dbReference>
<dbReference type="GO" id="GO:0030488">
    <property type="term" value="P:tRNA methylation"/>
    <property type="evidence" value="ECO:0007669"/>
    <property type="project" value="TreeGrafter"/>
</dbReference>
<dbReference type="Gene3D" id="1.20.120.430">
    <property type="entry name" value="tRNA modification GTPase MnmE domain 2"/>
    <property type="match status" value="1"/>
</dbReference>
<dbReference type="InterPro" id="IPR031168">
    <property type="entry name" value="G_TrmE"/>
</dbReference>
<protein>
    <submittedName>
        <fullName evidence="4">tRNA modification GTPase</fullName>
    </submittedName>
</protein>
<dbReference type="Proteomes" id="UP000034954">
    <property type="component" value="Unassembled WGS sequence"/>
</dbReference>
<dbReference type="PATRIC" id="fig|380242.3.peg.1093"/>
<feature type="region of interest" description="Disordered" evidence="1">
    <location>
        <begin position="185"/>
        <end position="208"/>
    </location>
</feature>
<dbReference type="SUPFAM" id="SSF52540">
    <property type="entry name" value="P-loop containing nucleoside triphosphate hydrolases"/>
    <property type="match status" value="1"/>
</dbReference>
<dbReference type="GO" id="GO:0005829">
    <property type="term" value="C:cytosol"/>
    <property type="evidence" value="ECO:0007669"/>
    <property type="project" value="TreeGrafter"/>
</dbReference>
<dbReference type="InterPro" id="IPR005225">
    <property type="entry name" value="Small_GTP-bd"/>
</dbReference>
<dbReference type="Gene3D" id="3.30.1360.120">
    <property type="entry name" value="Probable tRNA modification gtpase trme, domain 1"/>
    <property type="match status" value="1"/>
</dbReference>
<evidence type="ECO:0000313" key="4">
    <source>
        <dbReference type="EMBL" id="KKO20394.1"/>
    </source>
</evidence>
<comment type="caution">
    <text evidence="4">The sequence shown here is derived from an EMBL/GenBank/DDBJ whole genome shotgun (WGS) entry which is preliminary data.</text>
</comment>
<dbReference type="Gene3D" id="3.40.50.300">
    <property type="entry name" value="P-loop containing nucleotide triphosphate hydrolases"/>
    <property type="match status" value="1"/>
</dbReference>
<name>A0A0M2V112_9BACT</name>
<dbReference type="InterPro" id="IPR006073">
    <property type="entry name" value="GTP-bd"/>
</dbReference>
<dbReference type="GO" id="GO:0005525">
    <property type="term" value="F:GTP binding"/>
    <property type="evidence" value="ECO:0007669"/>
    <property type="project" value="InterPro"/>
</dbReference>
<proteinExistence type="predicted"/>
<sequence>MINEHTSNAFQEQQTMVSLATPLGEGGIGKIVVSGRHALRIINKVFQGKGIADLTEARSHKLYYGYIKDREQKIDEVIVHIIRREDSFTGEDVAEINCHGGIRVLMRMYECVQAAGAEGAPWNSLLARSFEHDRIDVVQKEALQELVQARTRLSAKVLLDQYAGALSGMLKQGLEVLEELKMSGTAGAAHHQSPTPSPNDGKGTGEEMNVLPRKSSVCVTALTNLIRGLLETASFGMALTTPQVLVILGKPNVGKSTLINAILGEERMLVHHEPGTTRDYVSEVISVEGIPFELVDTAGIREADDKLEAMSIEITQEQLRRADKVIAVFDNSRPFDKEDEGILVALHAWLMSKTSGDVPQKAHARAILPVINKCDLPATLDKTRIESVLQQPCCSLSALNKDGFDDLHKRLVQEFDTVYHPMKPVVFNKRQYHLLTKAEVFVEQEKECLSEKKGTVKTMQTIETLNNILMACLNGSTP</sequence>
<keyword evidence="5" id="KW-1185">Reference proteome</keyword>
<dbReference type="Pfam" id="PF10396">
    <property type="entry name" value="TrmE_N"/>
    <property type="match status" value="1"/>
</dbReference>
<dbReference type="GO" id="GO:0002098">
    <property type="term" value="P:tRNA wobble uridine modification"/>
    <property type="evidence" value="ECO:0007669"/>
    <property type="project" value="TreeGrafter"/>
</dbReference>
<dbReference type="InterPro" id="IPR027417">
    <property type="entry name" value="P-loop_NTPase"/>
</dbReference>
<dbReference type="AlphaFoldDB" id="A0A0M2V112"/>
<organism evidence="4 5">
    <name type="scientific">Candidatus Brocadia fulgida</name>
    <dbReference type="NCBI Taxonomy" id="380242"/>
    <lineage>
        <taxon>Bacteria</taxon>
        <taxon>Pseudomonadati</taxon>
        <taxon>Planctomycetota</taxon>
        <taxon>Candidatus Brocadiia</taxon>
        <taxon>Candidatus Brocadiales</taxon>
        <taxon>Candidatus Brocadiaceae</taxon>
        <taxon>Candidatus Brocadia</taxon>
    </lineage>
</organism>
<dbReference type="InterPro" id="IPR027266">
    <property type="entry name" value="TrmE/GcvT-like"/>
</dbReference>
<dbReference type="EMBL" id="LAQJ01000106">
    <property type="protein sequence ID" value="KKO20394.1"/>
    <property type="molecule type" value="Genomic_DNA"/>
</dbReference>